<sequence>MINIIKRIFGGILMEIIPIGIIVFMAVIYVTFIPNHWGKLTLVTIAIVAWFGGKFNERF</sequence>
<feature type="transmembrane region" description="Helical" evidence="1">
    <location>
        <begin position="36"/>
        <end position="53"/>
    </location>
</feature>
<reference evidence="2 3" key="1">
    <citation type="journal article" date="2017" name="Antonie Van Leeuwenhoek">
        <title>Phylogenomic resolution of the bacterial genus Pantoea and its relationship with Erwinia and Tatumella.</title>
        <authorList>
            <person name="Palmer M."/>
            <person name="Steenkamp E.T."/>
            <person name="Coetzee M.P."/>
            <person name="Chan W.Y."/>
            <person name="van Zyl E."/>
            <person name="De Maayer P."/>
            <person name="Coutinho T.A."/>
            <person name="Blom J."/>
            <person name="Smits T.H."/>
            <person name="Duffy B."/>
            <person name="Venter S.N."/>
        </authorList>
    </citation>
    <scope>NUCLEOTIDE SEQUENCE [LARGE SCALE GENOMIC DNA]</scope>
    <source>
        <strain evidence="2 3">LMG 2657</strain>
    </source>
</reference>
<proteinExistence type="predicted"/>
<keyword evidence="1" id="KW-0812">Transmembrane</keyword>
<keyword evidence="3" id="KW-1185">Reference proteome</keyword>
<organism evidence="2 3">
    <name type="scientific">Pantoea cypripedii</name>
    <name type="common">Pectobacterium cypripedii</name>
    <name type="synonym">Erwinia cypripedii</name>
    <dbReference type="NCBI Taxonomy" id="55209"/>
    <lineage>
        <taxon>Bacteria</taxon>
        <taxon>Pseudomonadati</taxon>
        <taxon>Pseudomonadota</taxon>
        <taxon>Gammaproteobacteria</taxon>
        <taxon>Enterobacterales</taxon>
        <taxon>Erwiniaceae</taxon>
        <taxon>Pantoea</taxon>
    </lineage>
</organism>
<evidence type="ECO:0000256" key="1">
    <source>
        <dbReference type="SAM" id="Phobius"/>
    </source>
</evidence>
<evidence type="ECO:0000313" key="2">
    <source>
        <dbReference type="EMBL" id="ORM89708.1"/>
    </source>
</evidence>
<evidence type="ECO:0000313" key="3">
    <source>
        <dbReference type="Proteomes" id="UP000193749"/>
    </source>
</evidence>
<keyword evidence="1" id="KW-0472">Membrane</keyword>
<keyword evidence="1" id="KW-1133">Transmembrane helix</keyword>
<dbReference type="EMBL" id="MLJI01000002">
    <property type="protein sequence ID" value="ORM89708.1"/>
    <property type="molecule type" value="Genomic_DNA"/>
</dbReference>
<accession>A0A1X1EL72</accession>
<dbReference type="Proteomes" id="UP000193749">
    <property type="component" value="Unassembled WGS sequence"/>
</dbReference>
<name>A0A1X1EL72_PANCY</name>
<gene>
    <name evidence="2" type="ORF">HA50_24205</name>
</gene>
<protein>
    <submittedName>
        <fullName evidence="2">Uncharacterized protein</fullName>
    </submittedName>
</protein>
<dbReference type="AlphaFoldDB" id="A0A1X1EL72"/>
<feature type="transmembrane region" description="Helical" evidence="1">
    <location>
        <begin position="12"/>
        <end position="30"/>
    </location>
</feature>
<dbReference type="STRING" id="55209.HA50_24205"/>
<comment type="caution">
    <text evidence="2">The sequence shown here is derived from an EMBL/GenBank/DDBJ whole genome shotgun (WGS) entry which is preliminary data.</text>
</comment>